<dbReference type="AlphaFoldDB" id="Q4N5K3"/>
<keyword evidence="3" id="KW-1185">Reference proteome</keyword>
<proteinExistence type="predicted"/>
<dbReference type="GO" id="GO:0005739">
    <property type="term" value="C:mitochondrion"/>
    <property type="evidence" value="ECO:0007669"/>
    <property type="project" value="TreeGrafter"/>
</dbReference>
<dbReference type="STRING" id="5875.Q4N5K3"/>
<organism evidence="2 3">
    <name type="scientific">Theileria parva</name>
    <name type="common">East coast fever infection agent</name>
    <dbReference type="NCBI Taxonomy" id="5875"/>
    <lineage>
        <taxon>Eukaryota</taxon>
        <taxon>Sar</taxon>
        <taxon>Alveolata</taxon>
        <taxon>Apicomplexa</taxon>
        <taxon>Aconoidasida</taxon>
        <taxon>Piroplasmida</taxon>
        <taxon>Theileriidae</taxon>
        <taxon>Theileria</taxon>
    </lineage>
</organism>
<dbReference type="EMBL" id="AAGK01000002">
    <property type="protein sequence ID" value="EAN32570.1"/>
    <property type="molecule type" value="Genomic_DNA"/>
</dbReference>
<dbReference type="InParanoid" id="Q4N5K3"/>
<sequence>MNVILFIFAISSIYDRFTRLFSTNILIYFMYSRCSLYCYRNRFVSYHFKHYHLKRCPSDLNLSFLSTIRSLVSSKPDNQTTNTTSVVEKRGYNQILQSIIWPILNNRWINTLRTFNGSLDYQEYNIDNNISQMQSNNYAIARVPEEGDKLYLTLFWNDRKLKMERDKSETIGVTLARMKRNLLKTGNGKSNTHIDNLSEYSVSFLTNLFKTFDESSNCKETILKSSFISINDNLLKLFTNVPQLDKVKLLQTCMVDCPVPVTIRDEEENNYSHVFVEWLDSEGNLLSNDLQYIPRLSDLGKTIKARVTNSLMKYDIFESNLSRIELSPNCQWQFERISKFNSSPKNHVSNSLQDPNYDTRVVSFNILSPTYLTSTDPSSTFFPYCPAEFLDYNYRNQLIGREINYLDPDILCLQECSRKVYNDYLKFLFDTKYHSWLTVKGGNAGEGCAIFVKRSMFTPLELHDLYFKDVVKSDEYNEITNKLCTKWLSYGENYFDKYHTVFQFGCYRNKRTNKYLFVANTHLYFHPMAGHIRLLQTYVMLNELEKFKIRAADKHGFDVNSDSYTLMCGDFNSFPNESIYNLILTGHVSYNHPDWSLGERFVYDKSFLVCDGFERLIEPVEVYEDDLNKNESLQVRNYQGYSDSYDQKQLPFTNYCQVFNGTLDFIFHSNNVKVKRNMPGIKAEEASEYIGLPSKLYPSDHLSIAADF</sequence>
<dbReference type="Gene3D" id="3.60.10.10">
    <property type="entry name" value="Endonuclease/exonuclease/phosphatase"/>
    <property type="match status" value="1"/>
</dbReference>
<gene>
    <name evidence="2" type="ordered locus">TP02_0287</name>
</gene>
<dbReference type="KEGG" id="tpv:TP02_0287"/>
<dbReference type="GO" id="GO:0000175">
    <property type="term" value="F:3'-5'-RNA exonuclease activity"/>
    <property type="evidence" value="ECO:0007669"/>
    <property type="project" value="TreeGrafter"/>
</dbReference>
<evidence type="ECO:0000259" key="1">
    <source>
        <dbReference type="Pfam" id="PF03372"/>
    </source>
</evidence>
<reference evidence="2 3" key="1">
    <citation type="journal article" date="2005" name="Science">
        <title>Genome sequence of Theileria parva, a bovine pathogen that transforms lymphocytes.</title>
        <authorList>
            <person name="Gardner M.J."/>
            <person name="Bishop R."/>
            <person name="Shah T."/>
            <person name="de Villiers E.P."/>
            <person name="Carlton J.M."/>
            <person name="Hall N."/>
            <person name="Ren Q."/>
            <person name="Paulsen I.T."/>
            <person name="Pain A."/>
            <person name="Berriman M."/>
            <person name="Wilson R.J.M."/>
            <person name="Sato S."/>
            <person name="Ralph S.A."/>
            <person name="Mann D.J."/>
            <person name="Xiong Z."/>
            <person name="Shallom S.J."/>
            <person name="Weidman J."/>
            <person name="Jiang L."/>
            <person name="Lynn J."/>
            <person name="Weaver B."/>
            <person name="Shoaibi A."/>
            <person name="Domingo A.R."/>
            <person name="Wasawo D."/>
            <person name="Crabtree J."/>
            <person name="Wortman J.R."/>
            <person name="Haas B."/>
            <person name="Angiuoli S.V."/>
            <person name="Creasy T.H."/>
            <person name="Lu C."/>
            <person name="Suh B."/>
            <person name="Silva J.C."/>
            <person name="Utterback T.R."/>
            <person name="Feldblyum T.V."/>
            <person name="Pertea M."/>
            <person name="Allen J."/>
            <person name="Nierman W.C."/>
            <person name="Taracha E.L.N."/>
            <person name="Salzberg S.L."/>
            <person name="White O.R."/>
            <person name="Fitzhugh H.A."/>
            <person name="Morzaria S."/>
            <person name="Venter J.C."/>
            <person name="Fraser C.M."/>
            <person name="Nene V."/>
        </authorList>
    </citation>
    <scope>NUCLEOTIDE SEQUENCE [LARGE SCALE GENOMIC DNA]</scope>
    <source>
        <strain evidence="2 3">Muguga</strain>
    </source>
</reference>
<name>Q4N5K3_THEPA</name>
<dbReference type="PANTHER" id="PTHR12121:SF37">
    <property type="entry name" value="2',5'-PHOSPHODIESTERASE 12"/>
    <property type="match status" value="1"/>
</dbReference>
<accession>Q4N5K3</accession>
<dbReference type="Pfam" id="PF03372">
    <property type="entry name" value="Exo_endo_phos"/>
    <property type="match status" value="1"/>
</dbReference>
<dbReference type="VEuPathDB" id="PiroplasmaDB:TpMuguga_02g00287"/>
<dbReference type="FunCoup" id="Q4N5K3">
    <property type="interactions" value="1"/>
</dbReference>
<dbReference type="OMA" id="YTNWNNN"/>
<dbReference type="GO" id="GO:0000288">
    <property type="term" value="P:nuclear-transcribed mRNA catabolic process, deadenylation-dependent decay"/>
    <property type="evidence" value="ECO:0007669"/>
    <property type="project" value="TreeGrafter"/>
</dbReference>
<protein>
    <recommendedName>
        <fullName evidence="1">Endonuclease/exonuclease/phosphatase domain-containing protein</fullName>
    </recommendedName>
</protein>
<dbReference type="Proteomes" id="UP000001949">
    <property type="component" value="Unassembled WGS sequence"/>
</dbReference>
<comment type="caution">
    <text evidence="2">The sequence shown here is derived from an EMBL/GenBank/DDBJ whole genome shotgun (WGS) entry which is preliminary data.</text>
</comment>
<dbReference type="GeneID" id="3502183"/>
<dbReference type="PANTHER" id="PTHR12121">
    <property type="entry name" value="CARBON CATABOLITE REPRESSOR PROTEIN 4"/>
    <property type="match status" value="1"/>
</dbReference>
<dbReference type="InterPro" id="IPR050410">
    <property type="entry name" value="CCR4/nocturin_mRNA_transcr"/>
</dbReference>
<evidence type="ECO:0000313" key="2">
    <source>
        <dbReference type="EMBL" id="EAN32570.1"/>
    </source>
</evidence>
<dbReference type="eggNOG" id="KOG0620">
    <property type="taxonomic scope" value="Eukaryota"/>
</dbReference>
<evidence type="ECO:0000313" key="3">
    <source>
        <dbReference type="Proteomes" id="UP000001949"/>
    </source>
</evidence>
<feature type="domain" description="Endonuclease/exonuclease/phosphatase" evidence="1">
    <location>
        <begin position="363"/>
        <end position="701"/>
    </location>
</feature>
<dbReference type="InterPro" id="IPR005135">
    <property type="entry name" value="Endo/exonuclease/phosphatase"/>
</dbReference>
<dbReference type="SUPFAM" id="SSF56219">
    <property type="entry name" value="DNase I-like"/>
    <property type="match status" value="1"/>
</dbReference>
<dbReference type="InterPro" id="IPR036691">
    <property type="entry name" value="Endo/exonu/phosph_ase_sf"/>
</dbReference>